<evidence type="ECO:0000313" key="2">
    <source>
        <dbReference type="Proteomes" id="UP001205357"/>
    </source>
</evidence>
<dbReference type="Proteomes" id="UP001205357">
    <property type="component" value="Unassembled WGS sequence"/>
</dbReference>
<gene>
    <name evidence="1" type="ORF">MUU47_21775</name>
</gene>
<name>A0ABT2E748_9ENTR</name>
<dbReference type="Pfam" id="PF05930">
    <property type="entry name" value="Phage_AlpA"/>
    <property type="match status" value="1"/>
</dbReference>
<dbReference type="EMBL" id="JALIGE010000076">
    <property type="protein sequence ID" value="MCS2163705.1"/>
    <property type="molecule type" value="Genomic_DNA"/>
</dbReference>
<proteinExistence type="predicted"/>
<organism evidence="1 2">
    <name type="scientific">Scandinavium hiltneri</name>
    <dbReference type="NCBI Taxonomy" id="2926519"/>
    <lineage>
        <taxon>Bacteria</taxon>
        <taxon>Pseudomonadati</taxon>
        <taxon>Pseudomonadota</taxon>
        <taxon>Gammaproteobacteria</taxon>
        <taxon>Enterobacterales</taxon>
        <taxon>Enterobacteriaceae</taxon>
        <taxon>Scandinavium</taxon>
    </lineage>
</organism>
<keyword evidence="2" id="KW-1185">Reference proteome</keyword>
<dbReference type="RefSeq" id="WP_258990241.1">
    <property type="nucleotide sequence ID" value="NZ_JALIGE010000076.1"/>
</dbReference>
<dbReference type="Gene3D" id="1.10.238.160">
    <property type="match status" value="1"/>
</dbReference>
<protein>
    <submittedName>
        <fullName evidence="1">AlpA family transcriptional regulator</fullName>
    </submittedName>
</protein>
<sequence length="83" mass="9530">MAMSPQCWNPQPFNPKFNWIRLDEVKAIVFRSEQVIYALMGKGSFPVPAKLSPRISVWREDEVKQWLIDSTKANGYAVMEGAE</sequence>
<accession>A0ABT2E748</accession>
<comment type="caution">
    <text evidence="1">The sequence shown here is derived from an EMBL/GenBank/DDBJ whole genome shotgun (WGS) entry which is preliminary data.</text>
</comment>
<dbReference type="InterPro" id="IPR010260">
    <property type="entry name" value="AlpA"/>
</dbReference>
<reference evidence="1 2" key="1">
    <citation type="submission" date="2022-04" db="EMBL/GenBank/DDBJ databases">
        <title>Proposal of a three novel species of Scandinavium, Scandinavium hiltneri, Scandinavium manionii, Scandinavium tedordense.</title>
        <authorList>
            <person name="Maddock D.W."/>
            <person name="Brady C.L."/>
            <person name="Denman S."/>
            <person name="Arnold D."/>
        </authorList>
    </citation>
    <scope>NUCLEOTIDE SEQUENCE [LARGE SCALE GENOMIC DNA]</scope>
    <source>
        <strain evidence="1 2">H11S7</strain>
    </source>
</reference>
<evidence type="ECO:0000313" key="1">
    <source>
        <dbReference type="EMBL" id="MCS2163705.1"/>
    </source>
</evidence>